<reference evidence="5" key="2">
    <citation type="submission" date="2023-11" db="UniProtKB">
        <authorList>
            <consortium name="WormBaseParasite"/>
        </authorList>
    </citation>
    <scope>IDENTIFICATION</scope>
</reference>
<keyword evidence="3" id="KW-0067">ATP-binding</keyword>
<evidence type="ECO:0000313" key="5">
    <source>
        <dbReference type="WBParaSite" id="TREG1_55720.1"/>
    </source>
</evidence>
<name>A0AA85JVN7_TRIRE</name>
<keyword evidence="2" id="KW-0547">Nucleotide-binding</keyword>
<dbReference type="Pfam" id="PF00012">
    <property type="entry name" value="HSP70"/>
    <property type="match status" value="1"/>
</dbReference>
<dbReference type="Gene3D" id="3.30.420.40">
    <property type="match status" value="2"/>
</dbReference>
<proteinExistence type="inferred from homology"/>
<dbReference type="GO" id="GO:0140662">
    <property type="term" value="F:ATP-dependent protein folding chaperone"/>
    <property type="evidence" value="ECO:0007669"/>
    <property type="project" value="InterPro"/>
</dbReference>
<keyword evidence="4" id="KW-1185">Reference proteome</keyword>
<comment type="similarity">
    <text evidence="1">Belongs to the heat shock protein 70 family.</text>
</comment>
<dbReference type="InterPro" id="IPR043129">
    <property type="entry name" value="ATPase_NBD"/>
</dbReference>
<protein>
    <submittedName>
        <fullName evidence="5">Uncharacterized protein</fullName>
    </submittedName>
</protein>
<reference evidence="4" key="1">
    <citation type="submission" date="2022-06" db="EMBL/GenBank/DDBJ databases">
        <authorList>
            <person name="Berger JAMES D."/>
            <person name="Berger JAMES D."/>
        </authorList>
    </citation>
    <scope>NUCLEOTIDE SEQUENCE [LARGE SCALE GENOMIC DNA]</scope>
</reference>
<evidence type="ECO:0000313" key="4">
    <source>
        <dbReference type="Proteomes" id="UP000050795"/>
    </source>
</evidence>
<dbReference type="GO" id="GO:0005524">
    <property type="term" value="F:ATP binding"/>
    <property type="evidence" value="ECO:0007669"/>
    <property type="project" value="UniProtKB-KW"/>
</dbReference>
<dbReference type="SUPFAM" id="SSF53067">
    <property type="entry name" value="Actin-like ATPase domain"/>
    <property type="match status" value="1"/>
</dbReference>
<organism evidence="4 5">
    <name type="scientific">Trichobilharzia regenti</name>
    <name type="common">Nasal bird schistosome</name>
    <dbReference type="NCBI Taxonomy" id="157069"/>
    <lineage>
        <taxon>Eukaryota</taxon>
        <taxon>Metazoa</taxon>
        <taxon>Spiralia</taxon>
        <taxon>Lophotrochozoa</taxon>
        <taxon>Platyhelminthes</taxon>
        <taxon>Trematoda</taxon>
        <taxon>Digenea</taxon>
        <taxon>Strigeidida</taxon>
        <taxon>Schistosomatoidea</taxon>
        <taxon>Schistosomatidae</taxon>
        <taxon>Trichobilharzia</taxon>
    </lineage>
</organism>
<dbReference type="WBParaSite" id="TREG1_55720.1">
    <property type="protein sequence ID" value="TREG1_55720.1"/>
    <property type="gene ID" value="TREG1_55720"/>
</dbReference>
<evidence type="ECO:0000256" key="3">
    <source>
        <dbReference type="ARBA" id="ARBA00022840"/>
    </source>
</evidence>
<dbReference type="Proteomes" id="UP000050795">
    <property type="component" value="Unassembled WGS sequence"/>
</dbReference>
<dbReference type="AlphaFoldDB" id="A0AA85JVN7"/>
<dbReference type="InterPro" id="IPR013126">
    <property type="entry name" value="Hsp_70_fam"/>
</dbReference>
<accession>A0AA85JVN7</accession>
<evidence type="ECO:0000256" key="2">
    <source>
        <dbReference type="ARBA" id="ARBA00022741"/>
    </source>
</evidence>
<evidence type="ECO:0000256" key="1">
    <source>
        <dbReference type="ARBA" id="ARBA00007381"/>
    </source>
</evidence>
<sequence length="107" mass="11244">MICRYDGVAEAHLGKVVTGAVMTVPVSFSDSQGQAGMNVLRIISEPTPAAVAYGIEKKDGGQRNVLNFGFGGGIFDITVLTIDDGILATKPTAVDILLRGSDFDSRK</sequence>
<dbReference type="FunFam" id="3.30.420.40:FF:000028">
    <property type="entry name" value="heat shock 70 kDa protein-like"/>
    <property type="match status" value="1"/>
</dbReference>
<dbReference type="PANTHER" id="PTHR19375">
    <property type="entry name" value="HEAT SHOCK PROTEIN 70KDA"/>
    <property type="match status" value="1"/>
</dbReference>